<dbReference type="Gene3D" id="1.20.1640.10">
    <property type="entry name" value="Multidrug efflux transporter AcrB transmembrane domain"/>
    <property type="match status" value="2"/>
</dbReference>
<dbReference type="SUPFAM" id="SSF82714">
    <property type="entry name" value="Multidrug efflux transporter AcrB TolC docking domain, DN and DC subdomains"/>
    <property type="match status" value="2"/>
</dbReference>
<gene>
    <name evidence="10" type="ORF">MVI01_11380</name>
    <name evidence="11" type="ORF">SAMN04488504_106202</name>
</gene>
<dbReference type="EMBL" id="BJVY01000004">
    <property type="protein sequence ID" value="GEL69354.1"/>
    <property type="molecule type" value="Genomic_DNA"/>
</dbReference>
<dbReference type="Proteomes" id="UP000198717">
    <property type="component" value="Unassembled WGS sequence"/>
</dbReference>
<feature type="transmembrane region" description="Helical" evidence="9">
    <location>
        <begin position="392"/>
        <end position="413"/>
    </location>
</feature>
<feature type="transmembrane region" description="Helical" evidence="9">
    <location>
        <begin position="1000"/>
        <end position="1022"/>
    </location>
</feature>
<dbReference type="FunFam" id="1.20.1640.10:FF:000001">
    <property type="entry name" value="Efflux pump membrane transporter"/>
    <property type="match status" value="1"/>
</dbReference>
<feature type="transmembrane region" description="Helical" evidence="9">
    <location>
        <begin position="968"/>
        <end position="988"/>
    </location>
</feature>
<accession>A0A511H7G3</accession>
<comment type="caution">
    <text evidence="10">The sequence shown here is derived from an EMBL/GenBank/DDBJ whole genome shotgun (WGS) entry which is preliminary data.</text>
</comment>
<dbReference type="InterPro" id="IPR001036">
    <property type="entry name" value="Acrflvin-R"/>
</dbReference>
<keyword evidence="7 9" id="KW-1133">Transmembrane helix</keyword>
<keyword evidence="6 9" id="KW-0812">Transmembrane</keyword>
<dbReference type="EMBL" id="FNAJ01000006">
    <property type="protein sequence ID" value="SDE36867.1"/>
    <property type="molecule type" value="Genomic_DNA"/>
</dbReference>
<reference evidence="11 12" key="1">
    <citation type="submission" date="2016-10" db="EMBL/GenBank/DDBJ databases">
        <authorList>
            <person name="Varghese N."/>
            <person name="Submissions S."/>
        </authorList>
    </citation>
    <scope>NUCLEOTIDE SEQUENCE [LARGE SCALE GENOMIC DNA]</scope>
    <source>
        <strain evidence="11 12">DSM 2260</strain>
    </source>
</reference>
<dbReference type="Gene3D" id="3.30.70.1320">
    <property type="entry name" value="Multidrug efflux transporter AcrB pore domain like"/>
    <property type="match status" value="1"/>
</dbReference>
<evidence type="ECO:0000256" key="9">
    <source>
        <dbReference type="SAM" id="Phobius"/>
    </source>
</evidence>
<keyword evidence="5" id="KW-0997">Cell inner membrane</keyword>
<keyword evidence="3" id="KW-0813">Transport</keyword>
<evidence type="ECO:0000256" key="7">
    <source>
        <dbReference type="ARBA" id="ARBA00022989"/>
    </source>
</evidence>
<feature type="transmembrane region" description="Helical" evidence="9">
    <location>
        <begin position="438"/>
        <end position="458"/>
    </location>
</feature>
<dbReference type="Proteomes" id="UP000321224">
    <property type="component" value="Unassembled WGS sequence"/>
</dbReference>
<dbReference type="Pfam" id="PF00873">
    <property type="entry name" value="ACR_tran"/>
    <property type="match status" value="1"/>
</dbReference>
<feature type="transmembrane region" description="Helical" evidence="9">
    <location>
        <begin position="607"/>
        <end position="626"/>
    </location>
</feature>
<dbReference type="FunFam" id="3.30.70.1430:FF:000001">
    <property type="entry name" value="Efflux pump membrane transporter"/>
    <property type="match status" value="1"/>
</dbReference>
<dbReference type="SUPFAM" id="SSF82866">
    <property type="entry name" value="Multidrug efflux transporter AcrB transmembrane domain"/>
    <property type="match status" value="2"/>
</dbReference>
<sequence length="1046" mass="112391">MPRFFIERPVFAWVIAIFIVLAGAISIPRLPIERYPSIAPPSVTITATYPGATPAAMNDSVVSLIERGLSGVKNILYFESSSDTSGIAQIVVTFAPGTDPDLAQVDIQNRLKTVESRLPQMVRQLGLQVETTTTNFLLFSTLVSSDGRYDEAELGDFLSRNVVEDLRRVPGVGRVQLFTPARALRVWLDPERLISHGISVDEVAAAIRAQNAEASPGRLGDMPAVPGQRVTTPLMLQGQLLDVADFERVIIRAHPDGSNVLLKELAKVELGPQSYASSTRQNGKNAATFGVQLAPGANALDTSERIRERMADLSRAFPAGVEYTIPYDAAPFVRVSIQKVVQTFFEAMLLVFAVMYLFLQSVRYTLIPAIVAPIALLGTFAVMLASGFSINVLTMFGMVLAIGIIVDDAIVVVENVERLMAEEGLSPLEATKKAMKEITGAVIGITLVLTSVFIPMAFATGSVGTIYRQFSLAMAVSILFSAFLALTLTPALCATLLRPVEPGHAGKRRGFFGGFNRLLERVTGRYANWTRAIVGRLGRAFFAYAVVVAMVALAFWRLPGAFFPEEDQGFLNVSVQLPSDATAERTNSVLGELEAFLSEREGIQDVLTIQGFGFFGSGANAGLMFVMMRDWDERQGETAAGEVAAANARFASPREGMVINVLPPAVDGLGNSAGFAMRLEDRSGHGPKALNDAMNHVLRRASDSPVIAFPYQEGLPDGSTVRIQVDRERAAALGVSFAEINSVISTALGSTYVNDFPNKGYMQQIILQARAESRMQVEDVLKLPVRNARGQMVPLSSVAEPVWERGPMQLVRYNGYPAVRIAGAAAPGFSSGDAMAEMERIAGELPAGFAVEWTGLSYQERLSGSEAPILLALSMLVVFLVLAALYESWSIPLSVMLVVPLGLIGALAAVMSRGLMNDIFFKVGLITIIGLSAKNAILIVEFAKQLEEQGRSPLQAAVEAARLRFRPILMTSLAFALGVVPLVVASGASAETQRAIGTGVFGGMVSGTVLAIFLVPAFYVAVRSLLKRRESASPAPLVQHAPAENS</sequence>
<dbReference type="GO" id="GO:0015562">
    <property type="term" value="F:efflux transmembrane transporter activity"/>
    <property type="evidence" value="ECO:0007669"/>
    <property type="project" value="InterPro"/>
</dbReference>
<dbReference type="SUPFAM" id="SSF82693">
    <property type="entry name" value="Multidrug efflux transporter AcrB pore domain, PN1, PN2, PC1 and PC2 subdomains"/>
    <property type="match status" value="4"/>
</dbReference>
<keyword evidence="4" id="KW-1003">Cell membrane</keyword>
<dbReference type="PANTHER" id="PTHR32063">
    <property type="match status" value="1"/>
</dbReference>
<dbReference type="AlphaFoldDB" id="A0A511H7G3"/>
<evidence type="ECO:0000256" key="1">
    <source>
        <dbReference type="ARBA" id="ARBA00004429"/>
    </source>
</evidence>
<evidence type="ECO:0000313" key="12">
    <source>
        <dbReference type="Proteomes" id="UP000198717"/>
    </source>
</evidence>
<feature type="transmembrane region" description="Helical" evidence="9">
    <location>
        <begin position="470"/>
        <end position="497"/>
    </location>
</feature>
<dbReference type="InterPro" id="IPR004764">
    <property type="entry name" value="MdtF-like"/>
</dbReference>
<evidence type="ECO:0000256" key="5">
    <source>
        <dbReference type="ARBA" id="ARBA00022519"/>
    </source>
</evidence>
<evidence type="ECO:0000256" key="8">
    <source>
        <dbReference type="ARBA" id="ARBA00023136"/>
    </source>
</evidence>
<dbReference type="PRINTS" id="PR00702">
    <property type="entry name" value="ACRIFLAVINRP"/>
</dbReference>
<keyword evidence="12" id="KW-1185">Reference proteome</keyword>
<dbReference type="PANTHER" id="PTHR32063:SF10">
    <property type="entry name" value="EFFLUX PUMP MEMBRANE TRANSPORTER"/>
    <property type="match status" value="1"/>
</dbReference>
<dbReference type="GO" id="GO:0009636">
    <property type="term" value="P:response to toxic substance"/>
    <property type="evidence" value="ECO:0007669"/>
    <property type="project" value="UniProtKB-ARBA"/>
</dbReference>
<evidence type="ECO:0000313" key="13">
    <source>
        <dbReference type="Proteomes" id="UP000321224"/>
    </source>
</evidence>
<evidence type="ECO:0000256" key="4">
    <source>
        <dbReference type="ARBA" id="ARBA00022475"/>
    </source>
</evidence>
<feature type="transmembrane region" description="Helical" evidence="9">
    <location>
        <begin position="891"/>
        <end position="912"/>
    </location>
</feature>
<comment type="similarity">
    <text evidence="2">Belongs to the resistance-nodulation-cell division (RND) (TC 2.A.6) family.</text>
</comment>
<name>A0A511H7G3_9BACT</name>
<comment type="subcellular location">
    <subcellularLocation>
        <location evidence="1">Cell inner membrane</location>
        <topology evidence="1">Multi-pass membrane protein</topology>
    </subcellularLocation>
</comment>
<proteinExistence type="inferred from homology"/>
<feature type="transmembrane region" description="Helical" evidence="9">
    <location>
        <begin position="366"/>
        <end position="386"/>
    </location>
</feature>
<dbReference type="GO" id="GO:0005886">
    <property type="term" value="C:plasma membrane"/>
    <property type="evidence" value="ECO:0007669"/>
    <property type="project" value="UniProtKB-SubCell"/>
</dbReference>
<feature type="transmembrane region" description="Helical" evidence="9">
    <location>
        <begin position="340"/>
        <end position="359"/>
    </location>
</feature>
<dbReference type="InterPro" id="IPR027463">
    <property type="entry name" value="AcrB_DN_DC_subdom"/>
</dbReference>
<evidence type="ECO:0000256" key="2">
    <source>
        <dbReference type="ARBA" id="ARBA00010942"/>
    </source>
</evidence>
<feature type="transmembrane region" description="Helical" evidence="9">
    <location>
        <begin position="541"/>
        <end position="558"/>
    </location>
</feature>
<dbReference type="RefSeq" id="WP_090491073.1">
    <property type="nucleotide sequence ID" value="NZ_BJVY01000004.1"/>
</dbReference>
<dbReference type="Gene3D" id="3.30.2090.10">
    <property type="entry name" value="Multidrug efflux transporter AcrB TolC docking domain, DN and DC subdomains"/>
    <property type="match status" value="2"/>
</dbReference>
<reference evidence="10 13" key="2">
    <citation type="submission" date="2019-07" db="EMBL/GenBank/DDBJ databases">
        <title>Whole genome shotgun sequence of Myxococcus virescens NBRC 100334.</title>
        <authorList>
            <person name="Hosoyama A."/>
            <person name="Uohara A."/>
            <person name="Ohji S."/>
            <person name="Ichikawa N."/>
        </authorList>
    </citation>
    <scope>NUCLEOTIDE SEQUENCE [LARGE SCALE GENOMIC DNA]</scope>
    <source>
        <strain evidence="10 13">NBRC 100334</strain>
    </source>
</reference>
<dbReference type="NCBIfam" id="NF000282">
    <property type="entry name" value="RND_permease_1"/>
    <property type="match status" value="1"/>
</dbReference>
<protein>
    <submittedName>
        <fullName evidence="10">Multidrug efflux RND transporter permease subunit</fullName>
    </submittedName>
    <submittedName>
        <fullName evidence="11">Multidrug efflux pump</fullName>
    </submittedName>
</protein>
<evidence type="ECO:0000256" key="3">
    <source>
        <dbReference type="ARBA" id="ARBA00022448"/>
    </source>
</evidence>
<dbReference type="NCBIfam" id="TIGR00915">
    <property type="entry name" value="2A0602"/>
    <property type="match status" value="1"/>
</dbReference>
<organism evidence="10 13">
    <name type="scientific">Myxococcus virescens</name>
    <dbReference type="NCBI Taxonomy" id="83456"/>
    <lineage>
        <taxon>Bacteria</taxon>
        <taxon>Pseudomonadati</taxon>
        <taxon>Myxococcota</taxon>
        <taxon>Myxococcia</taxon>
        <taxon>Myxococcales</taxon>
        <taxon>Cystobacterineae</taxon>
        <taxon>Myxococcaceae</taxon>
        <taxon>Myxococcus</taxon>
    </lineage>
</organism>
<dbReference type="Gene3D" id="3.30.70.1430">
    <property type="entry name" value="Multidrug efflux transporter AcrB pore domain"/>
    <property type="match status" value="2"/>
</dbReference>
<dbReference type="GO" id="GO:0042910">
    <property type="term" value="F:xenobiotic transmembrane transporter activity"/>
    <property type="evidence" value="ECO:0007669"/>
    <property type="project" value="TreeGrafter"/>
</dbReference>
<feature type="transmembrane region" description="Helical" evidence="9">
    <location>
        <begin position="867"/>
        <end position="885"/>
    </location>
</feature>
<keyword evidence="8 9" id="KW-0472">Membrane</keyword>
<evidence type="ECO:0000256" key="6">
    <source>
        <dbReference type="ARBA" id="ARBA00022692"/>
    </source>
</evidence>
<evidence type="ECO:0000313" key="11">
    <source>
        <dbReference type="EMBL" id="SDE36867.1"/>
    </source>
</evidence>
<evidence type="ECO:0000313" key="10">
    <source>
        <dbReference type="EMBL" id="GEL69354.1"/>
    </source>
</evidence>
<dbReference type="Gene3D" id="3.30.70.1440">
    <property type="entry name" value="Multidrug efflux transporter AcrB pore domain"/>
    <property type="match status" value="1"/>
</dbReference>